<sequence>MEDSGVPAWDPSQPLEPLPSGDDGSSSERTSYEEEVSDVEPCPRRQRRTEEEDPNFEPVQENPSLGRRSRRAPQREVEDTAVSAPPPSVSAPSREKKPRGKNGRNKMPEGQFIVETMNAKGEITSPKETIKKFRTACGYLVREHVPITFKEWNALTVMGKCWRNWKSDLNTFYVQKNKTPSQTFGKITPSQWDEFVAQKTSPDALALHQSYSDLAKKNIYPHHLGTGGYIQKINQWRREEEERREKGLADPLERARNWVYARKAKEVEGGRLECQEPQTSEVVAKIKEVAQKQKSGEFEENREYDQLTAGLGNPERKGRVRGISSKMSWKVGFDPEKYGARYKRHDKYRETIKELARVEAERALKEKFVKYLQEAGVIVQGAAGDDVEPAADSLPPNLPRTSLQSTARTKKYPIVDDIDEPCPCQLHTPFGRSAHRTVHVADATLYPPDKTYRGRPTPDHYAKVYVSRVEQGHEMEQLDHPTPDITHLGDAKDQFVLWHKADI</sequence>
<evidence type="ECO:0000313" key="3">
    <source>
        <dbReference type="EMBL" id="KAG2558349.1"/>
    </source>
</evidence>
<feature type="non-terminal residue" evidence="3">
    <location>
        <position position="503"/>
    </location>
</feature>
<feature type="region of interest" description="Disordered" evidence="1">
    <location>
        <begin position="1"/>
        <end position="110"/>
    </location>
</feature>
<accession>A0A8T0PCG7</accession>
<protein>
    <recommendedName>
        <fullName evidence="2">DUF8039 domain-containing protein</fullName>
    </recommendedName>
</protein>
<dbReference type="EMBL" id="CM029052">
    <property type="protein sequence ID" value="KAG2558349.1"/>
    <property type="molecule type" value="Genomic_DNA"/>
</dbReference>
<proteinExistence type="predicted"/>
<organism evidence="3 4">
    <name type="scientific">Panicum virgatum</name>
    <name type="common">Blackwell switchgrass</name>
    <dbReference type="NCBI Taxonomy" id="38727"/>
    <lineage>
        <taxon>Eukaryota</taxon>
        <taxon>Viridiplantae</taxon>
        <taxon>Streptophyta</taxon>
        <taxon>Embryophyta</taxon>
        <taxon>Tracheophyta</taxon>
        <taxon>Spermatophyta</taxon>
        <taxon>Magnoliopsida</taxon>
        <taxon>Liliopsida</taxon>
        <taxon>Poales</taxon>
        <taxon>Poaceae</taxon>
        <taxon>PACMAD clade</taxon>
        <taxon>Panicoideae</taxon>
        <taxon>Panicodae</taxon>
        <taxon>Paniceae</taxon>
        <taxon>Panicinae</taxon>
        <taxon>Panicum</taxon>
        <taxon>Panicum sect. Hiantes</taxon>
    </lineage>
</organism>
<feature type="domain" description="DUF8039" evidence="2">
    <location>
        <begin position="415"/>
        <end position="503"/>
    </location>
</feature>
<comment type="caution">
    <text evidence="3">The sequence shown here is derived from an EMBL/GenBank/DDBJ whole genome shotgun (WGS) entry which is preliminary data.</text>
</comment>
<reference evidence="3" key="1">
    <citation type="submission" date="2020-05" db="EMBL/GenBank/DDBJ databases">
        <title>WGS assembly of Panicum virgatum.</title>
        <authorList>
            <person name="Lovell J.T."/>
            <person name="Jenkins J."/>
            <person name="Shu S."/>
            <person name="Juenger T.E."/>
            <person name="Schmutz J."/>
        </authorList>
    </citation>
    <scope>NUCLEOTIDE SEQUENCE</scope>
    <source>
        <strain evidence="3">AP13</strain>
    </source>
</reference>
<dbReference type="Pfam" id="PF26133">
    <property type="entry name" value="DUF8039"/>
    <property type="match status" value="1"/>
</dbReference>
<evidence type="ECO:0000259" key="2">
    <source>
        <dbReference type="Pfam" id="PF26133"/>
    </source>
</evidence>
<dbReference type="PANTHER" id="PTHR33018">
    <property type="entry name" value="OS10G0338966 PROTEIN-RELATED"/>
    <property type="match status" value="1"/>
</dbReference>
<evidence type="ECO:0000256" key="1">
    <source>
        <dbReference type="SAM" id="MobiDB-lite"/>
    </source>
</evidence>
<dbReference type="InterPro" id="IPR058352">
    <property type="entry name" value="DUF8039"/>
</dbReference>
<name>A0A8T0PCG7_PANVG</name>
<gene>
    <name evidence="3" type="ORF">PVAP13_8NG123800</name>
</gene>
<dbReference type="PANTHER" id="PTHR33018:SF19">
    <property type="entry name" value="OS12G0558775 PROTEIN"/>
    <property type="match status" value="1"/>
</dbReference>
<keyword evidence="4" id="KW-1185">Reference proteome</keyword>
<evidence type="ECO:0000313" key="4">
    <source>
        <dbReference type="Proteomes" id="UP000823388"/>
    </source>
</evidence>
<dbReference type="Proteomes" id="UP000823388">
    <property type="component" value="Chromosome 8N"/>
</dbReference>
<dbReference type="AlphaFoldDB" id="A0A8T0PCG7"/>